<dbReference type="Proteomes" id="UP000558488">
    <property type="component" value="Unassembled WGS sequence"/>
</dbReference>
<name>A0A7J7W367_PIPKU</name>
<dbReference type="InterPro" id="IPR011333">
    <property type="entry name" value="SKP1/BTB/POZ_sf"/>
</dbReference>
<dbReference type="GO" id="GO:0007281">
    <property type="term" value="P:germ cell development"/>
    <property type="evidence" value="ECO:0007669"/>
    <property type="project" value="InterPro"/>
</dbReference>
<dbReference type="PANTHER" id="PTHR23231">
    <property type="entry name" value="GERM CELL-LESS PROTEIN"/>
    <property type="match status" value="1"/>
</dbReference>
<proteinExistence type="predicted"/>
<evidence type="ECO:0000313" key="3">
    <source>
        <dbReference type="Proteomes" id="UP000558488"/>
    </source>
</evidence>
<dbReference type="SUPFAM" id="SSF54695">
    <property type="entry name" value="POZ domain"/>
    <property type="match status" value="1"/>
</dbReference>
<gene>
    <name evidence="2" type="ORF">mPipKuh1_005647</name>
</gene>
<sequence length="106" mass="11309">MLSGSWKESSMDTIELEIPGQNIEVEGLQVTLGSLYGGDVLGKPSQVIIAILAAAHLLQSGGFIEHCGKMMKETINVKAVCGYDTSAGSYGFDFVKAKCFEGIETF</sequence>
<comment type="caution">
    <text evidence="2">The sequence shown here is derived from an EMBL/GenBank/DDBJ whole genome shotgun (WGS) entry which is preliminary data.</text>
</comment>
<accession>A0A7J7W367</accession>
<keyword evidence="1" id="KW-0217">Developmental protein</keyword>
<evidence type="ECO:0000313" key="2">
    <source>
        <dbReference type="EMBL" id="KAF6331731.1"/>
    </source>
</evidence>
<reference evidence="2 3" key="1">
    <citation type="journal article" date="2020" name="Nature">
        <title>Six reference-quality genomes reveal evolution of bat adaptations.</title>
        <authorList>
            <person name="Jebb D."/>
            <person name="Huang Z."/>
            <person name="Pippel M."/>
            <person name="Hughes G.M."/>
            <person name="Lavrichenko K."/>
            <person name="Devanna P."/>
            <person name="Winkler S."/>
            <person name="Jermiin L.S."/>
            <person name="Skirmuntt E.C."/>
            <person name="Katzourakis A."/>
            <person name="Burkitt-Gray L."/>
            <person name="Ray D.A."/>
            <person name="Sullivan K.A.M."/>
            <person name="Roscito J.G."/>
            <person name="Kirilenko B.M."/>
            <person name="Davalos L.M."/>
            <person name="Corthals A.P."/>
            <person name="Power M.L."/>
            <person name="Jones G."/>
            <person name="Ransome R.D."/>
            <person name="Dechmann D.K.N."/>
            <person name="Locatelli A.G."/>
            <person name="Puechmaille S.J."/>
            <person name="Fedrigo O."/>
            <person name="Jarvis E.D."/>
            <person name="Hiller M."/>
            <person name="Vernes S.C."/>
            <person name="Myers E.W."/>
            <person name="Teeling E.C."/>
        </authorList>
    </citation>
    <scope>NUCLEOTIDE SEQUENCE [LARGE SCALE GENOMIC DNA]</scope>
    <source>
        <strain evidence="2">MPipKuh1</strain>
        <tissue evidence="2">Flight muscle</tissue>
    </source>
</reference>
<organism evidence="2 3">
    <name type="scientific">Pipistrellus kuhlii</name>
    <name type="common">Kuhl's pipistrelle</name>
    <dbReference type="NCBI Taxonomy" id="59472"/>
    <lineage>
        <taxon>Eukaryota</taxon>
        <taxon>Metazoa</taxon>
        <taxon>Chordata</taxon>
        <taxon>Craniata</taxon>
        <taxon>Vertebrata</taxon>
        <taxon>Euteleostomi</taxon>
        <taxon>Mammalia</taxon>
        <taxon>Eutheria</taxon>
        <taxon>Laurasiatheria</taxon>
        <taxon>Chiroptera</taxon>
        <taxon>Yangochiroptera</taxon>
        <taxon>Vespertilionidae</taxon>
        <taxon>Pipistrellus</taxon>
    </lineage>
</organism>
<dbReference type="Gene3D" id="3.30.710.10">
    <property type="entry name" value="Potassium Channel Kv1.1, Chain A"/>
    <property type="match status" value="1"/>
</dbReference>
<dbReference type="InterPro" id="IPR043380">
    <property type="entry name" value="Gcl-like"/>
</dbReference>
<protein>
    <submittedName>
        <fullName evidence="2">Germ cell-less 2, spermatogenesis associated</fullName>
    </submittedName>
</protein>
<keyword evidence="3" id="KW-1185">Reference proteome</keyword>
<evidence type="ECO:0000256" key="1">
    <source>
        <dbReference type="ARBA" id="ARBA00022473"/>
    </source>
</evidence>
<dbReference type="EMBL" id="JACAGB010000012">
    <property type="protein sequence ID" value="KAF6331731.1"/>
    <property type="molecule type" value="Genomic_DNA"/>
</dbReference>
<dbReference type="PANTHER" id="PTHR23231:SF17">
    <property type="entry name" value="BTB DOMAIN-CONTAINING PROTEIN"/>
    <property type="match status" value="1"/>
</dbReference>
<dbReference type="AlphaFoldDB" id="A0A7J7W367"/>